<feature type="domain" description="GmrSD restriction endonucleases N-terminal" evidence="1">
    <location>
        <begin position="21"/>
        <end position="240"/>
    </location>
</feature>
<dbReference type="RefSeq" id="WP_380000835.1">
    <property type="nucleotide sequence ID" value="NZ_JBHSGN010000143.1"/>
</dbReference>
<dbReference type="Pfam" id="PF07510">
    <property type="entry name" value="GmrSD_C"/>
    <property type="match status" value="1"/>
</dbReference>
<dbReference type="Pfam" id="PF03235">
    <property type="entry name" value="GmrSD_N"/>
    <property type="match status" value="1"/>
</dbReference>
<accession>A0ABV9L3U7</accession>
<dbReference type="InterPro" id="IPR011089">
    <property type="entry name" value="GmrSD_C"/>
</dbReference>
<dbReference type="Proteomes" id="UP001596023">
    <property type="component" value="Unassembled WGS sequence"/>
</dbReference>
<feature type="domain" description="GmrSD restriction endonucleases C-terminal" evidence="2">
    <location>
        <begin position="440"/>
        <end position="566"/>
    </location>
</feature>
<dbReference type="InterPro" id="IPR004919">
    <property type="entry name" value="GmrSD_N"/>
</dbReference>
<proteinExistence type="predicted"/>
<comment type="caution">
    <text evidence="3">The sequence shown here is derived from an EMBL/GenBank/DDBJ whole genome shotgun (WGS) entry which is preliminary data.</text>
</comment>
<organism evidence="3 4">
    <name type="scientific">Dysgonomonas termitidis</name>
    <dbReference type="NCBI Taxonomy" id="1516126"/>
    <lineage>
        <taxon>Bacteria</taxon>
        <taxon>Pseudomonadati</taxon>
        <taxon>Bacteroidota</taxon>
        <taxon>Bacteroidia</taxon>
        <taxon>Bacteroidales</taxon>
        <taxon>Dysgonomonadaceae</taxon>
        <taxon>Dysgonomonas</taxon>
    </lineage>
</organism>
<dbReference type="EMBL" id="JBHSGN010000143">
    <property type="protein sequence ID" value="MFC4676516.1"/>
    <property type="molecule type" value="Genomic_DNA"/>
</dbReference>
<evidence type="ECO:0000313" key="3">
    <source>
        <dbReference type="EMBL" id="MFC4676516.1"/>
    </source>
</evidence>
<evidence type="ECO:0000313" key="4">
    <source>
        <dbReference type="Proteomes" id="UP001596023"/>
    </source>
</evidence>
<evidence type="ECO:0000259" key="2">
    <source>
        <dbReference type="Pfam" id="PF07510"/>
    </source>
</evidence>
<evidence type="ECO:0000259" key="1">
    <source>
        <dbReference type="Pfam" id="PF03235"/>
    </source>
</evidence>
<dbReference type="PANTHER" id="PTHR35149">
    <property type="entry name" value="SLL5132 PROTEIN"/>
    <property type="match status" value="1"/>
</dbReference>
<gene>
    <name evidence="3" type="ORF">ACFO6W_22805</name>
</gene>
<sequence length="579" mass="69075">MAITPRNEIKTDKIYIKDVFEQWYRIPEYQRPYVWSKDEVIELLDDISYASVNTPSNDYFLGSFVYQHRKAGGEQEFIENDLLDGQQRITTIFLLFAVVRDIETNKIRKENCQKYIFQEEDKDTNTPERIRLLYKIRSEVEKFIDEYVKPENSIIDKWEDIKRIAIEDKDVSIKNMANAIVSIRTYFEDNKNIDTFFPYLLQYVLMIYVYSEQLEDAFRLFTILNDRGVKLRNSDILKAQNLQYVPDSERTKYGLQWEELESELGEEFDRFLSFIRTIVVKEKARLNLLQEFEDKIYNPKEKDKTTGKLKPALLKRGKETFDLLNKYYDHYDQLFENDNYNFTNGFEFNNMVVVMKTTLPSTDWIPPLLSYYNKFNSNRIYDFLLLLDKKFTGDWIGQLTPTERIENMNAILKGIESHKSPDDLFKTNLFDFDKVSLLKNISQKAYGRQFVKNILLKLDFLYNDNKVNKWSWFGQITIEHILPQNPKDGSQWKKDFTDTDRADLTNKIGNLILLGRGKNASQGRFDYSLKHQKYFAENINTFPNSLRVFNKYRTQWTKNELNENQKYVLDTLKAYYNIE</sequence>
<reference evidence="4" key="1">
    <citation type="journal article" date="2019" name="Int. J. Syst. Evol. Microbiol.">
        <title>The Global Catalogue of Microorganisms (GCM) 10K type strain sequencing project: providing services to taxonomists for standard genome sequencing and annotation.</title>
        <authorList>
            <consortium name="The Broad Institute Genomics Platform"/>
            <consortium name="The Broad Institute Genome Sequencing Center for Infectious Disease"/>
            <person name="Wu L."/>
            <person name="Ma J."/>
        </authorList>
    </citation>
    <scope>NUCLEOTIDE SEQUENCE [LARGE SCALE GENOMIC DNA]</scope>
    <source>
        <strain evidence="4">CCUG 66188</strain>
    </source>
</reference>
<dbReference type="PANTHER" id="PTHR35149:SF1">
    <property type="entry name" value="DUF5655 DOMAIN-CONTAINING PROTEIN"/>
    <property type="match status" value="1"/>
</dbReference>
<name>A0ABV9L3U7_9BACT</name>
<keyword evidence="4" id="KW-1185">Reference proteome</keyword>
<protein>
    <submittedName>
        <fullName evidence="3">DUF262 domain-containing protein</fullName>
    </submittedName>
</protein>